<accession>A0A3M7PRL1</accession>
<dbReference type="Proteomes" id="UP000276133">
    <property type="component" value="Unassembled WGS sequence"/>
</dbReference>
<organism evidence="1 2">
    <name type="scientific">Brachionus plicatilis</name>
    <name type="common">Marine rotifer</name>
    <name type="synonym">Brachionus muelleri</name>
    <dbReference type="NCBI Taxonomy" id="10195"/>
    <lineage>
        <taxon>Eukaryota</taxon>
        <taxon>Metazoa</taxon>
        <taxon>Spiralia</taxon>
        <taxon>Gnathifera</taxon>
        <taxon>Rotifera</taxon>
        <taxon>Eurotatoria</taxon>
        <taxon>Monogononta</taxon>
        <taxon>Pseudotrocha</taxon>
        <taxon>Ploima</taxon>
        <taxon>Brachionidae</taxon>
        <taxon>Brachionus</taxon>
    </lineage>
</organism>
<protein>
    <submittedName>
        <fullName evidence="1">Uncharacterized protein</fullName>
    </submittedName>
</protein>
<sequence>MKGKKKMSMKEKNSRQIKIICLKTCRYMLQENPVHQKQFVWNQRLWEVLAKMLCFDLELIE</sequence>
<reference evidence="1 2" key="1">
    <citation type="journal article" date="2018" name="Sci. Rep.">
        <title>Genomic signatures of local adaptation to the degree of environmental predictability in rotifers.</title>
        <authorList>
            <person name="Franch-Gras L."/>
            <person name="Hahn C."/>
            <person name="Garcia-Roger E.M."/>
            <person name="Carmona M.J."/>
            <person name="Serra M."/>
            <person name="Gomez A."/>
        </authorList>
    </citation>
    <scope>NUCLEOTIDE SEQUENCE [LARGE SCALE GENOMIC DNA]</scope>
    <source>
        <strain evidence="1">HYR1</strain>
    </source>
</reference>
<name>A0A3M7PRL1_BRAPC</name>
<dbReference type="EMBL" id="REGN01009194">
    <property type="protein sequence ID" value="RNA01700.1"/>
    <property type="molecule type" value="Genomic_DNA"/>
</dbReference>
<evidence type="ECO:0000313" key="1">
    <source>
        <dbReference type="EMBL" id="RNA01700.1"/>
    </source>
</evidence>
<evidence type="ECO:0000313" key="2">
    <source>
        <dbReference type="Proteomes" id="UP000276133"/>
    </source>
</evidence>
<keyword evidence="2" id="KW-1185">Reference proteome</keyword>
<gene>
    <name evidence="1" type="ORF">BpHYR1_007715</name>
</gene>
<dbReference type="AlphaFoldDB" id="A0A3M7PRL1"/>
<proteinExistence type="predicted"/>
<comment type="caution">
    <text evidence="1">The sequence shown here is derived from an EMBL/GenBank/DDBJ whole genome shotgun (WGS) entry which is preliminary data.</text>
</comment>